<keyword evidence="6 11" id="KW-0798">TonB box</keyword>
<dbReference type="Proteomes" id="UP000199438">
    <property type="component" value="Unassembled WGS sequence"/>
</dbReference>
<dbReference type="NCBIfam" id="TIGR04057">
    <property type="entry name" value="SusC_RagA_signa"/>
    <property type="match status" value="1"/>
</dbReference>
<keyword evidence="2 10" id="KW-0813">Transport</keyword>
<dbReference type="SUPFAM" id="SSF49464">
    <property type="entry name" value="Carboxypeptidase regulatory domain-like"/>
    <property type="match status" value="1"/>
</dbReference>
<dbReference type="EMBL" id="FOKV01000008">
    <property type="protein sequence ID" value="SFC73308.1"/>
    <property type="molecule type" value="Genomic_DNA"/>
</dbReference>
<dbReference type="InterPro" id="IPR000531">
    <property type="entry name" value="Beta-barrel_TonB"/>
</dbReference>
<name>A0A1I1LQV0_9FLAO</name>
<dbReference type="NCBIfam" id="TIGR04056">
    <property type="entry name" value="OMP_RagA_SusC"/>
    <property type="match status" value="1"/>
</dbReference>
<protein>
    <submittedName>
        <fullName evidence="14">TonB-linked outer membrane protein, SusC/RagA family</fullName>
    </submittedName>
</protein>
<evidence type="ECO:0000256" key="9">
    <source>
        <dbReference type="ARBA" id="ARBA00023237"/>
    </source>
</evidence>
<evidence type="ECO:0000256" key="4">
    <source>
        <dbReference type="ARBA" id="ARBA00022692"/>
    </source>
</evidence>
<dbReference type="InterPro" id="IPR008969">
    <property type="entry name" value="CarboxyPept-like_regulatory"/>
</dbReference>
<dbReference type="FunFam" id="2.170.130.10:FF:000003">
    <property type="entry name" value="SusC/RagA family TonB-linked outer membrane protein"/>
    <property type="match status" value="1"/>
</dbReference>
<evidence type="ECO:0000256" key="7">
    <source>
        <dbReference type="ARBA" id="ARBA00023136"/>
    </source>
</evidence>
<evidence type="ECO:0000259" key="12">
    <source>
        <dbReference type="Pfam" id="PF00593"/>
    </source>
</evidence>
<reference evidence="15" key="1">
    <citation type="submission" date="2016-10" db="EMBL/GenBank/DDBJ databases">
        <authorList>
            <person name="Varghese N."/>
            <person name="Submissions S."/>
        </authorList>
    </citation>
    <scope>NUCLEOTIDE SEQUENCE [LARGE SCALE GENOMIC DNA]</scope>
    <source>
        <strain evidence="15">DSM 24499</strain>
    </source>
</reference>
<evidence type="ECO:0000256" key="8">
    <source>
        <dbReference type="ARBA" id="ARBA00023170"/>
    </source>
</evidence>
<evidence type="ECO:0000313" key="14">
    <source>
        <dbReference type="EMBL" id="SFC73308.1"/>
    </source>
</evidence>
<evidence type="ECO:0000256" key="6">
    <source>
        <dbReference type="ARBA" id="ARBA00023077"/>
    </source>
</evidence>
<dbReference type="InterPro" id="IPR023997">
    <property type="entry name" value="TonB-dep_OMP_SusC/RagA_CS"/>
</dbReference>
<dbReference type="GO" id="GO:0044718">
    <property type="term" value="P:siderophore transmembrane transport"/>
    <property type="evidence" value="ECO:0007669"/>
    <property type="project" value="TreeGrafter"/>
</dbReference>
<keyword evidence="15" id="KW-1185">Reference proteome</keyword>
<feature type="domain" description="TonB-dependent receptor-like beta-barrel" evidence="12">
    <location>
        <begin position="530"/>
        <end position="1090"/>
    </location>
</feature>
<dbReference type="InterPro" id="IPR039426">
    <property type="entry name" value="TonB-dep_rcpt-like"/>
</dbReference>
<dbReference type="Gene3D" id="2.60.40.1120">
    <property type="entry name" value="Carboxypeptidase-like, regulatory domain"/>
    <property type="match status" value="1"/>
</dbReference>
<dbReference type="InterPro" id="IPR036942">
    <property type="entry name" value="Beta-barrel_TonB_sf"/>
</dbReference>
<comment type="subcellular location">
    <subcellularLocation>
        <location evidence="1 10">Cell outer membrane</location>
        <topology evidence="1 10">Multi-pass membrane protein</topology>
    </subcellularLocation>
</comment>
<dbReference type="Gene3D" id="2.40.170.20">
    <property type="entry name" value="TonB-dependent receptor, beta-barrel domain"/>
    <property type="match status" value="1"/>
</dbReference>
<evidence type="ECO:0000256" key="10">
    <source>
        <dbReference type="PROSITE-ProRule" id="PRU01360"/>
    </source>
</evidence>
<dbReference type="PANTHER" id="PTHR30069:SF29">
    <property type="entry name" value="HEMOGLOBIN AND HEMOGLOBIN-HAPTOGLOBIN-BINDING PROTEIN 1-RELATED"/>
    <property type="match status" value="1"/>
</dbReference>
<dbReference type="GO" id="GO:0009279">
    <property type="term" value="C:cell outer membrane"/>
    <property type="evidence" value="ECO:0007669"/>
    <property type="project" value="UniProtKB-SubCell"/>
</dbReference>
<dbReference type="InterPro" id="IPR023996">
    <property type="entry name" value="TonB-dep_OMP_SusC/RagA"/>
</dbReference>
<keyword evidence="4 10" id="KW-0812">Transmembrane</keyword>
<keyword evidence="5" id="KW-0732">Signal</keyword>
<organism evidence="14 15">
    <name type="scientific">Zunongwangia mangrovi</name>
    <dbReference type="NCBI Taxonomy" id="1334022"/>
    <lineage>
        <taxon>Bacteria</taxon>
        <taxon>Pseudomonadati</taxon>
        <taxon>Bacteroidota</taxon>
        <taxon>Flavobacteriia</taxon>
        <taxon>Flavobacteriales</taxon>
        <taxon>Flavobacteriaceae</taxon>
        <taxon>Zunongwangia</taxon>
    </lineage>
</organism>
<dbReference type="Pfam" id="PF13715">
    <property type="entry name" value="CarbopepD_reg_2"/>
    <property type="match status" value="1"/>
</dbReference>
<keyword evidence="8" id="KW-0675">Receptor</keyword>
<sequence>MKFLTGGRLEKSKLSILSISMFIMKLIFTLIFVGLTTLNAKNTYSQNKIDIEIYQGTLQQVFQKIEKNTEFIFFYKDGTLPENDKFTINKKGIELNLFLDDLLKDYSIGYKVDDRQVTVYKKPIENRVKKALQFTVTGTITDETGLPLSGATVVEKGTTNGTQADFDGNFSIDVAGEDATLVVSFVGYSTQEVLVGSQSEIDIVLNEDTAALDEVVIVGYGVQKKETLTGAVAGVGGEELAQAPVTNISQGVAGRIPGVVAISNGGEPGYDGATLRIRGLSTFGNAAPLVVVDGVPGRSLERIDPSTIKNVSVLKDASAAIYGAQAANGVILVTTKRGKVGAPNIKFSYNHGISRPTVIPEMANAAEYATLLNEVDGYNDAPLRFTEDDIQAYRDGSDPWRYPDTDWYEETLKPWSAQTYGNVSINGGTEKMNYFVSLSHRYQDGFYENSATNYNQYDLRTNLDFNINEYLDVYINTTGRFEDRNYPTRSAENIFRMLMRSRPNSHAYWPNGMPGPDIEYGDNPVVISTDATGYSRDKRYVFNSDFGVNLKIPGVEGLTFRGNASIDKNFRFDKDWVTPWYLYSWPEQRVDENGDPILVRGKKGYEDPRLTETMDDSQRILLRGIFDYTKTFGEDHDINLLAGVERITNKGDSFWAYRRYFLSDAVDQLFAGGSEDMNNSGSGFEEARLNYFGRVNYAFSEKYLAEFVWRYQGSYIFEESGRFGFFPGVSLGYVVSKEKFWENTVPFISFAKIRASWGQTGNDAIDPYQYLANYSVNNLSYISDNGNSRTQTLFEGVIPNSNVTWETATQKNIGLDLDFLRGDLSLTVDYFHYLREDILWPRNASVPNTAGLTLPAENIGRSKNQGFDFNLDYRTNISDLRINIGLNGVYTKNEILFWDEPQGRPEYQQSTGRPIGAGLYYNAIGIFQTQEEIDNYPSWQGARPGDIIFEDYNDDGVIDGNDRVRYDASRVPTFTGGLNISMNYKNFDLAVLLQGASGGYFYETTESGDFGNYLQSFYEDRWTAENPSTEDPRTYNRNGEYWVSEQNTYWLRKSDYVRLKNIELGYTLPESVTSSILVKNFRVYLSAFNLLTYSPHIDDYDPESTSGSGYNYPLNKVVNVGASINF</sequence>
<dbReference type="Gene3D" id="2.170.130.10">
    <property type="entry name" value="TonB-dependent receptor, plug domain"/>
    <property type="match status" value="1"/>
</dbReference>
<keyword evidence="7 10" id="KW-0472">Membrane</keyword>
<evidence type="ECO:0000256" key="2">
    <source>
        <dbReference type="ARBA" id="ARBA00022448"/>
    </source>
</evidence>
<dbReference type="GO" id="GO:0015344">
    <property type="term" value="F:siderophore uptake transmembrane transporter activity"/>
    <property type="evidence" value="ECO:0007669"/>
    <property type="project" value="TreeGrafter"/>
</dbReference>
<dbReference type="Pfam" id="PF07715">
    <property type="entry name" value="Plug"/>
    <property type="match status" value="1"/>
</dbReference>
<evidence type="ECO:0000256" key="1">
    <source>
        <dbReference type="ARBA" id="ARBA00004571"/>
    </source>
</evidence>
<evidence type="ECO:0000256" key="3">
    <source>
        <dbReference type="ARBA" id="ARBA00022452"/>
    </source>
</evidence>
<keyword evidence="9 10" id="KW-0998">Cell outer membrane</keyword>
<evidence type="ECO:0000256" key="5">
    <source>
        <dbReference type="ARBA" id="ARBA00022729"/>
    </source>
</evidence>
<keyword evidence="3 10" id="KW-1134">Transmembrane beta strand</keyword>
<dbReference type="InterPro" id="IPR012910">
    <property type="entry name" value="Plug_dom"/>
</dbReference>
<feature type="domain" description="TonB-dependent receptor plug" evidence="13">
    <location>
        <begin position="225"/>
        <end position="330"/>
    </location>
</feature>
<proteinExistence type="inferred from homology"/>
<evidence type="ECO:0000256" key="11">
    <source>
        <dbReference type="RuleBase" id="RU003357"/>
    </source>
</evidence>
<gene>
    <name evidence="14" type="ORF">SAMN04487907_10831</name>
</gene>
<dbReference type="PROSITE" id="PS52016">
    <property type="entry name" value="TONB_DEPENDENT_REC_3"/>
    <property type="match status" value="1"/>
</dbReference>
<dbReference type="SUPFAM" id="SSF56935">
    <property type="entry name" value="Porins"/>
    <property type="match status" value="1"/>
</dbReference>
<dbReference type="Pfam" id="PF00593">
    <property type="entry name" value="TonB_dep_Rec_b-barrel"/>
    <property type="match status" value="1"/>
</dbReference>
<dbReference type="STRING" id="1334022.SAMN04487907_10831"/>
<evidence type="ECO:0000313" key="15">
    <source>
        <dbReference type="Proteomes" id="UP000199438"/>
    </source>
</evidence>
<comment type="similarity">
    <text evidence="10 11">Belongs to the TonB-dependent receptor family.</text>
</comment>
<dbReference type="AlphaFoldDB" id="A0A1I1LQV0"/>
<dbReference type="InterPro" id="IPR037066">
    <property type="entry name" value="Plug_dom_sf"/>
</dbReference>
<accession>A0A1I1LQV0</accession>
<evidence type="ECO:0000259" key="13">
    <source>
        <dbReference type="Pfam" id="PF07715"/>
    </source>
</evidence>
<dbReference type="RefSeq" id="WP_245758662.1">
    <property type="nucleotide sequence ID" value="NZ_FOKV01000008.1"/>
</dbReference>
<dbReference type="PANTHER" id="PTHR30069">
    <property type="entry name" value="TONB-DEPENDENT OUTER MEMBRANE RECEPTOR"/>
    <property type="match status" value="1"/>
</dbReference>